<keyword evidence="3" id="KW-1185">Reference proteome</keyword>
<dbReference type="Proteomes" id="UP001295684">
    <property type="component" value="Unassembled WGS sequence"/>
</dbReference>
<dbReference type="AlphaFoldDB" id="A0AAD2D4I1"/>
<organism evidence="2 3">
    <name type="scientific">Euplotes crassus</name>
    <dbReference type="NCBI Taxonomy" id="5936"/>
    <lineage>
        <taxon>Eukaryota</taxon>
        <taxon>Sar</taxon>
        <taxon>Alveolata</taxon>
        <taxon>Ciliophora</taxon>
        <taxon>Intramacronucleata</taxon>
        <taxon>Spirotrichea</taxon>
        <taxon>Hypotrichia</taxon>
        <taxon>Euplotida</taxon>
        <taxon>Euplotidae</taxon>
        <taxon>Moneuplotes</taxon>
    </lineage>
</organism>
<comment type="caution">
    <text evidence="2">The sequence shown here is derived from an EMBL/GenBank/DDBJ whole genome shotgun (WGS) entry which is preliminary data.</text>
</comment>
<accession>A0AAD2D4I1</accession>
<gene>
    <name evidence="2" type="ORF">ECRASSUSDP1_LOCUS22249</name>
</gene>
<reference evidence="2" key="1">
    <citation type="submission" date="2023-07" db="EMBL/GenBank/DDBJ databases">
        <authorList>
            <consortium name="AG Swart"/>
            <person name="Singh M."/>
            <person name="Singh A."/>
            <person name="Seah K."/>
            <person name="Emmerich C."/>
        </authorList>
    </citation>
    <scope>NUCLEOTIDE SEQUENCE</scope>
    <source>
        <strain evidence="2">DP1</strain>
    </source>
</reference>
<feature type="region of interest" description="Disordered" evidence="1">
    <location>
        <begin position="1"/>
        <end position="39"/>
    </location>
</feature>
<dbReference type="EMBL" id="CAMPGE010022799">
    <property type="protein sequence ID" value="CAI2380809.1"/>
    <property type="molecule type" value="Genomic_DNA"/>
</dbReference>
<evidence type="ECO:0000313" key="3">
    <source>
        <dbReference type="Proteomes" id="UP001295684"/>
    </source>
</evidence>
<evidence type="ECO:0000256" key="1">
    <source>
        <dbReference type="SAM" id="MobiDB-lite"/>
    </source>
</evidence>
<sequence>MYQTEQKEPAHAGFDQRHLEQEPKEIYEETEEQTPHVEQYEDVENMTGSIPVIQSETSMQNCEDTQQMYSGCAEGMTPSQPSQAARHGAPYSDDSYMAQIQIQQNVLKALACMEYTSEKLNLLLYKRQALIDRKIKRLNEYYHQIPISKEDQLKELVEHYSIVKNGITRCSDLLECLDYIDDVSKLRQARQSWNY</sequence>
<protein>
    <submittedName>
        <fullName evidence="2">Uncharacterized protein</fullName>
    </submittedName>
</protein>
<evidence type="ECO:0000313" key="2">
    <source>
        <dbReference type="EMBL" id="CAI2380809.1"/>
    </source>
</evidence>
<name>A0AAD2D4I1_EUPCR</name>
<proteinExistence type="predicted"/>